<name>A0ABT9UPG7_9FIRM</name>
<dbReference type="CDD" id="cd18799">
    <property type="entry name" value="SF2_C_EcoAI-like"/>
    <property type="match status" value="1"/>
</dbReference>
<dbReference type="SMART" id="SM00487">
    <property type="entry name" value="DEXDc"/>
    <property type="match status" value="1"/>
</dbReference>
<evidence type="ECO:0000259" key="1">
    <source>
        <dbReference type="PROSITE" id="PS51192"/>
    </source>
</evidence>
<reference evidence="3 4" key="1">
    <citation type="submission" date="2023-07" db="EMBL/GenBank/DDBJ databases">
        <title>Genomic Encyclopedia of Type Strains, Phase IV (KMG-IV): sequencing the most valuable type-strain genomes for metagenomic binning, comparative biology and taxonomic classification.</title>
        <authorList>
            <person name="Goeker M."/>
        </authorList>
    </citation>
    <scope>NUCLEOTIDE SEQUENCE [LARGE SCALE GENOMIC DNA]</scope>
    <source>
        <strain evidence="3 4">DSM 20694</strain>
    </source>
</reference>
<dbReference type="InterPro" id="IPR014001">
    <property type="entry name" value="Helicase_ATP-bd"/>
</dbReference>
<evidence type="ECO:0000313" key="4">
    <source>
        <dbReference type="Proteomes" id="UP001228504"/>
    </source>
</evidence>
<comment type="caution">
    <text evidence="3">The sequence shown here is derived from an EMBL/GenBank/DDBJ whole genome shotgun (WGS) entry which is preliminary data.</text>
</comment>
<evidence type="ECO:0000259" key="2">
    <source>
        <dbReference type="PROSITE" id="PS51194"/>
    </source>
</evidence>
<protein>
    <submittedName>
        <fullName evidence="3">Superfamily II DNA or RNA helicase</fullName>
    </submittedName>
</protein>
<dbReference type="SUPFAM" id="SSF52540">
    <property type="entry name" value="P-loop containing nucleoside triphosphate hydrolases"/>
    <property type="match status" value="1"/>
</dbReference>
<dbReference type="PANTHER" id="PTHR47396">
    <property type="entry name" value="TYPE I RESTRICTION ENZYME ECOKI R PROTEIN"/>
    <property type="match status" value="1"/>
</dbReference>
<dbReference type="RefSeq" id="WP_307481792.1">
    <property type="nucleotide sequence ID" value="NZ_JAUSUF010000001.1"/>
</dbReference>
<dbReference type="PROSITE" id="PS51192">
    <property type="entry name" value="HELICASE_ATP_BIND_1"/>
    <property type="match status" value="1"/>
</dbReference>
<dbReference type="Pfam" id="PF04851">
    <property type="entry name" value="ResIII"/>
    <property type="match status" value="1"/>
</dbReference>
<dbReference type="Pfam" id="PF00271">
    <property type="entry name" value="Helicase_C"/>
    <property type="match status" value="1"/>
</dbReference>
<dbReference type="InterPro" id="IPR006935">
    <property type="entry name" value="Helicase/UvrB_N"/>
</dbReference>
<dbReference type="SUPFAM" id="SSF56024">
    <property type="entry name" value="Phospholipase D/nuclease"/>
    <property type="match status" value="1"/>
</dbReference>
<dbReference type="InterPro" id="IPR050742">
    <property type="entry name" value="Helicase_Restrict-Modif_Enz"/>
</dbReference>
<dbReference type="PANTHER" id="PTHR47396:SF1">
    <property type="entry name" value="ATP-DEPENDENT HELICASE IRC3-RELATED"/>
    <property type="match status" value="1"/>
</dbReference>
<dbReference type="CDD" id="cd18032">
    <property type="entry name" value="DEXHc_RE_I_III_res"/>
    <property type="match status" value="1"/>
</dbReference>
<dbReference type="Pfam" id="PF13091">
    <property type="entry name" value="PLDc_2"/>
    <property type="match status" value="1"/>
</dbReference>
<dbReference type="SMART" id="SM00490">
    <property type="entry name" value="HELICc"/>
    <property type="match status" value="1"/>
</dbReference>
<dbReference type="EMBL" id="JAUSUF010000001">
    <property type="protein sequence ID" value="MDQ0148172.1"/>
    <property type="molecule type" value="Genomic_DNA"/>
</dbReference>
<feature type="domain" description="Helicase ATP-binding" evidence="1">
    <location>
        <begin position="235"/>
        <end position="385"/>
    </location>
</feature>
<feature type="domain" description="Helicase C-terminal" evidence="2">
    <location>
        <begin position="440"/>
        <end position="584"/>
    </location>
</feature>
<dbReference type="InterPro" id="IPR027417">
    <property type="entry name" value="P-loop_NTPase"/>
</dbReference>
<dbReference type="CDD" id="cd09205">
    <property type="entry name" value="PLDc_N_DEXD_b3"/>
    <property type="match status" value="1"/>
</dbReference>
<keyword evidence="4" id="KW-1185">Reference proteome</keyword>
<keyword evidence="3" id="KW-0347">Helicase</keyword>
<organism evidence="3 4">
    <name type="scientific">Eubacterium multiforme</name>
    <dbReference type="NCBI Taxonomy" id="83339"/>
    <lineage>
        <taxon>Bacteria</taxon>
        <taxon>Bacillati</taxon>
        <taxon>Bacillota</taxon>
        <taxon>Clostridia</taxon>
        <taxon>Eubacteriales</taxon>
        <taxon>Eubacteriaceae</taxon>
        <taxon>Eubacterium</taxon>
    </lineage>
</organism>
<dbReference type="InterPro" id="IPR001650">
    <property type="entry name" value="Helicase_C-like"/>
</dbReference>
<gene>
    <name evidence="3" type="ORF">J2S18_000089</name>
</gene>
<evidence type="ECO:0000313" key="3">
    <source>
        <dbReference type="EMBL" id="MDQ0148172.1"/>
    </source>
</evidence>
<dbReference type="Gene3D" id="3.30.870.10">
    <property type="entry name" value="Endonuclease Chain A"/>
    <property type="match status" value="1"/>
</dbReference>
<keyword evidence="3" id="KW-0378">Hydrolase</keyword>
<dbReference type="PROSITE" id="PS51194">
    <property type="entry name" value="HELICASE_CTER"/>
    <property type="match status" value="1"/>
</dbReference>
<dbReference type="Gene3D" id="3.40.50.300">
    <property type="entry name" value="P-loop containing nucleotide triphosphate hydrolases"/>
    <property type="match status" value="2"/>
</dbReference>
<dbReference type="Proteomes" id="UP001228504">
    <property type="component" value="Unassembled WGS sequence"/>
</dbReference>
<dbReference type="GO" id="GO:0004386">
    <property type="term" value="F:helicase activity"/>
    <property type="evidence" value="ECO:0007669"/>
    <property type="project" value="UniProtKB-KW"/>
</dbReference>
<proteinExistence type="predicted"/>
<keyword evidence="3" id="KW-0547">Nucleotide-binding</keyword>
<sequence>MKNKVIEKEISITEIKEKGIEENINCITGGDSNFLINKLRASFKRAKRVDIIVAFLRETGVKLLKNDLKVALENGCKIRILTGNYLGITEPSALYLMKDILEDKADMRFYKDSKRSFHPKAYIFHYENGKGDIFIGSSNISKSALTSGLEWNYRLKKSQNEEDFNYFCKEFENLFLNESIILNDQELKKYSKSWKKPKIYKTGNIEDNNSCDNNIIIPLFSPRGAQIEALVELKRLREDGMDKGIVVASTGIGKTYLAAFDSLEFNRVLFIAHREEILNQAEESFKNVRNNLKTGFFRGESKDKDADALFASVQSLGKEEYLNENWFSKDYFDYIVIDEFHHSVTKNYQNIINYFNPKFLLGITATPERMDNRDVFSICDYNIAYEIRLPEAINKGYLCPFRYYGIYDETVDYNNINIKNGKYNVLELEKALMLDRRANLILKHYRKFNSKQALGFCSSKAHAEYMARYFSENGVKSCAVYSDSKGEYSLNREEALNRLKNNEINIIFSVDMFNEGVDIKSLDMVMFLRPTESQTVFMQQLGRGLRLDKNKEYVNVLDFIGNYKKADMIPKLIGGIKPKDRSISNNPNYFEYPEDCYIDFDFELVDLYKKLLSKEMKFEEKLKEEFYRVKEYINKIPNREEFITLMDGEIYGEVKKKGKKSPFKNYLSFLDSIDELNIYEKALKGTIAEEFINYIESTNMSKTYKMPILLAFYNNGNMKLSISEDDIYKSMKEFYSKPSNKQDIIGKNNKDFLEKWEKKDYIKKAKEMPLKFLLKSGSKFFSFEGKDFTITKELEEFLSNDIFKENVIDSINMRVIEYYKNRGINNANEED</sequence>
<accession>A0ABT9UPG7</accession>
<keyword evidence="3" id="KW-0067">ATP-binding</keyword>
<dbReference type="InterPro" id="IPR025202">
    <property type="entry name" value="PLD-like_dom"/>
</dbReference>